<dbReference type="Gene3D" id="3.30.1380.10">
    <property type="match status" value="1"/>
</dbReference>
<keyword evidence="5" id="KW-1185">Reference proteome</keyword>
<accession>A0A6B3W3L5</accession>
<gene>
    <name evidence="4" type="ORF">G4D64_13570</name>
    <name evidence="3" type="ORF">H1Z61_13840</name>
</gene>
<dbReference type="Gene3D" id="1.10.101.10">
    <property type="entry name" value="PGBD-like superfamily/PGBD"/>
    <property type="match status" value="1"/>
</dbReference>
<evidence type="ECO:0000313" key="6">
    <source>
        <dbReference type="Proteomes" id="UP000570010"/>
    </source>
</evidence>
<dbReference type="SUPFAM" id="SSF47090">
    <property type="entry name" value="PGBD-like"/>
    <property type="match status" value="1"/>
</dbReference>
<organism evidence="4 5">
    <name type="scientific">Bacillus aquiflavi</name>
    <dbReference type="NCBI Taxonomy" id="2672567"/>
    <lineage>
        <taxon>Bacteria</taxon>
        <taxon>Bacillati</taxon>
        <taxon>Bacillota</taxon>
        <taxon>Bacilli</taxon>
        <taxon>Bacillales</taxon>
        <taxon>Bacillaceae</taxon>
        <taxon>Bacillus</taxon>
    </lineage>
</organism>
<name>A0A6B3W3L5_9BACI</name>
<evidence type="ECO:0000259" key="1">
    <source>
        <dbReference type="Pfam" id="PF01471"/>
    </source>
</evidence>
<dbReference type="AlphaFoldDB" id="A0A6B3W3L5"/>
<proteinExistence type="predicted"/>
<evidence type="ECO:0000313" key="3">
    <source>
        <dbReference type="EMBL" id="MBA4538186.1"/>
    </source>
</evidence>
<comment type="caution">
    <text evidence="4">The sequence shown here is derived from an EMBL/GenBank/DDBJ whole genome shotgun (WGS) entry which is preliminary data.</text>
</comment>
<dbReference type="EMBL" id="JAAIWN010000036">
    <property type="protein sequence ID" value="NEY82506.1"/>
    <property type="molecule type" value="Genomic_DNA"/>
</dbReference>
<dbReference type="InterPro" id="IPR036366">
    <property type="entry name" value="PGBDSf"/>
</dbReference>
<feature type="domain" description="Peptidase M15A C-terminal" evidence="2">
    <location>
        <begin position="116"/>
        <end position="226"/>
    </location>
</feature>
<sequence length="241" mass="26268">MMKIRSRFLLVFSFTLLFGLGLTLFEAPEAKAYNFDRVLKEGSSGADVQEVQIRVAGWAADSPSQTYVKIDGIFGPGTKAAVKRFQKAYGLTDDGIVGPATAQKLNELERSTGTKHFSYSEFYSKDGSGFSGGKVPEATVKENVRRLMYKLEALRVKVGNKPITINSGFRSIRHNGNVGGATNSMHLYGIAADISISGVSLSTVKSTAKTSGFSGIYNGSSFTHVDSRVEYPYGSQSWWWN</sequence>
<dbReference type="SUPFAM" id="SSF55166">
    <property type="entry name" value="Hedgehog/DD-peptidase"/>
    <property type="match status" value="1"/>
</dbReference>
<reference evidence="3 6" key="2">
    <citation type="submission" date="2020-07" db="EMBL/GenBank/DDBJ databases">
        <authorList>
            <person name="Feng H."/>
        </authorList>
    </citation>
    <scope>NUCLEOTIDE SEQUENCE [LARGE SCALE GENOMIC DNA]</scope>
    <source>
        <strain evidence="3">S-12</strain>
        <strain evidence="6">s-12</strain>
    </source>
</reference>
<dbReference type="Pfam" id="PF01471">
    <property type="entry name" value="PG_binding_1"/>
    <property type="match status" value="1"/>
</dbReference>
<dbReference type="InterPro" id="IPR036365">
    <property type="entry name" value="PGBD-like_sf"/>
</dbReference>
<evidence type="ECO:0000259" key="2">
    <source>
        <dbReference type="Pfam" id="PF08291"/>
    </source>
</evidence>
<dbReference type="InterPro" id="IPR013230">
    <property type="entry name" value="Peptidase_M15A_C"/>
</dbReference>
<feature type="domain" description="Peptidoglycan binding-like" evidence="1">
    <location>
        <begin position="44"/>
        <end position="105"/>
    </location>
</feature>
<protein>
    <submittedName>
        <fullName evidence="4">DUF882 domain-containing protein</fullName>
    </submittedName>
    <submittedName>
        <fullName evidence="3">Peptidoglycan-binding protein</fullName>
    </submittedName>
</protein>
<reference evidence="4 5" key="1">
    <citation type="submission" date="2020-02" db="EMBL/GenBank/DDBJ databases">
        <title>Bacillus aquiflavi sp. nov., isolated from yellow water of strong flavor Chinese baijiu in Yibin region of China.</title>
        <authorList>
            <person name="Xie J."/>
        </authorList>
    </citation>
    <scope>NUCLEOTIDE SEQUENCE [LARGE SCALE GENOMIC DNA]</scope>
    <source>
        <strain evidence="4 5">3H-10</strain>
    </source>
</reference>
<evidence type="ECO:0000313" key="5">
    <source>
        <dbReference type="Proteomes" id="UP000472971"/>
    </source>
</evidence>
<dbReference type="Proteomes" id="UP000472971">
    <property type="component" value="Unassembled WGS sequence"/>
</dbReference>
<evidence type="ECO:0000313" key="4">
    <source>
        <dbReference type="EMBL" id="NEY82506.1"/>
    </source>
</evidence>
<dbReference type="InterPro" id="IPR002477">
    <property type="entry name" value="Peptidoglycan-bd-like"/>
</dbReference>
<dbReference type="Proteomes" id="UP000570010">
    <property type="component" value="Unassembled WGS sequence"/>
</dbReference>
<dbReference type="RefSeq" id="WP_163242910.1">
    <property type="nucleotide sequence ID" value="NZ_CP082780.1"/>
</dbReference>
<dbReference type="EMBL" id="JACEIO010000036">
    <property type="protein sequence ID" value="MBA4538186.1"/>
    <property type="molecule type" value="Genomic_DNA"/>
</dbReference>
<dbReference type="Pfam" id="PF08291">
    <property type="entry name" value="Peptidase_M15_3"/>
    <property type="match status" value="1"/>
</dbReference>
<dbReference type="InterPro" id="IPR009045">
    <property type="entry name" value="Zn_M74/Hedgehog-like"/>
</dbReference>